<evidence type="ECO:0000256" key="1">
    <source>
        <dbReference type="SAM" id="MobiDB-lite"/>
    </source>
</evidence>
<dbReference type="AlphaFoldDB" id="C1D456"/>
<dbReference type="HOGENOM" id="CLU_2166819_0_0_0"/>
<name>C1D456_DEIDV</name>
<keyword evidence="3" id="KW-1185">Reference proteome</keyword>
<dbReference type="EMBL" id="CP001117">
    <property type="protein sequence ID" value="ACO47937.1"/>
    <property type="molecule type" value="Genomic_DNA"/>
</dbReference>
<evidence type="ECO:0000313" key="3">
    <source>
        <dbReference type="Proteomes" id="UP000002208"/>
    </source>
</evidence>
<evidence type="ECO:0000313" key="2">
    <source>
        <dbReference type="EMBL" id="ACO47937.1"/>
    </source>
</evidence>
<geneLocation type="plasmid" evidence="3">
    <name>pDeide3</name>
</geneLocation>
<dbReference type="Proteomes" id="UP000002208">
    <property type="component" value="Plasmid 3"/>
</dbReference>
<feature type="compositionally biased region" description="Basic and acidic residues" evidence="1">
    <location>
        <begin position="100"/>
        <end position="110"/>
    </location>
</feature>
<dbReference type="KEGG" id="ddr:Deide_3p00272"/>
<accession>C1D456</accession>
<keyword evidence="2" id="KW-0614">Plasmid</keyword>
<gene>
    <name evidence="2" type="ordered locus">Deide_3p00272</name>
</gene>
<organism evidence="2 3">
    <name type="scientific">Deinococcus deserti (strain DSM 17065 / CIP 109153 / LMG 22923 / VCD115)</name>
    <dbReference type="NCBI Taxonomy" id="546414"/>
    <lineage>
        <taxon>Bacteria</taxon>
        <taxon>Thermotogati</taxon>
        <taxon>Deinococcota</taxon>
        <taxon>Deinococci</taxon>
        <taxon>Deinococcales</taxon>
        <taxon>Deinococcaceae</taxon>
        <taxon>Deinococcus</taxon>
    </lineage>
</organism>
<reference evidence="2 3" key="1">
    <citation type="journal article" date="2009" name="PLoS Genet.">
        <title>Alliance of proteomics and genomics to unravel the specificities of Sahara bacterium Deinococcus deserti.</title>
        <authorList>
            <person name="de Groot A."/>
            <person name="Dulermo R."/>
            <person name="Ortet P."/>
            <person name="Blanchard L."/>
            <person name="Guerin P."/>
            <person name="Fernandez B."/>
            <person name="Vacherie B."/>
            <person name="Dossat C."/>
            <person name="Jolivet E."/>
            <person name="Siguier P."/>
            <person name="Chandler M."/>
            <person name="Barakat M."/>
            <person name="Dedieu A."/>
            <person name="Barbe V."/>
            <person name="Heulin T."/>
            <person name="Sommer S."/>
            <person name="Achouak W."/>
            <person name="Armengaud J."/>
        </authorList>
    </citation>
    <scope>NUCLEOTIDE SEQUENCE [LARGE SCALE GENOMIC DNA]</scope>
    <source>
        <strain evidence="3">DSM 17065 / CIP 109153 / LMG 22923 / VCD115</strain>
        <plasmid evidence="3">pDeide3</plasmid>
    </source>
</reference>
<sequence length="110" mass="11932">MDSRGVPHKRQRTVGAAATAGQCDPLVFCRATHRETNYPTPETLKLFSCRQESASRRAGGSDRAMLPGARQVEQSPGVIHKQGPDPLQEDLGGLCNGYSRTRERSNPQGA</sequence>
<protein>
    <submittedName>
        <fullName evidence="2">Uncharacterized protein</fullName>
    </submittedName>
</protein>
<feature type="region of interest" description="Disordered" evidence="1">
    <location>
        <begin position="53"/>
        <end position="110"/>
    </location>
</feature>
<proteinExistence type="predicted"/>